<proteinExistence type="predicted"/>
<reference evidence="1 2" key="1">
    <citation type="submission" date="2021-06" db="EMBL/GenBank/DDBJ databases">
        <title>Caerostris darwini draft genome.</title>
        <authorList>
            <person name="Kono N."/>
            <person name="Arakawa K."/>
        </authorList>
    </citation>
    <scope>NUCLEOTIDE SEQUENCE [LARGE SCALE GENOMIC DNA]</scope>
</reference>
<evidence type="ECO:0000313" key="2">
    <source>
        <dbReference type="Proteomes" id="UP001054837"/>
    </source>
</evidence>
<organism evidence="1 2">
    <name type="scientific">Caerostris darwini</name>
    <dbReference type="NCBI Taxonomy" id="1538125"/>
    <lineage>
        <taxon>Eukaryota</taxon>
        <taxon>Metazoa</taxon>
        <taxon>Ecdysozoa</taxon>
        <taxon>Arthropoda</taxon>
        <taxon>Chelicerata</taxon>
        <taxon>Arachnida</taxon>
        <taxon>Araneae</taxon>
        <taxon>Araneomorphae</taxon>
        <taxon>Entelegynae</taxon>
        <taxon>Araneoidea</taxon>
        <taxon>Araneidae</taxon>
        <taxon>Caerostris</taxon>
    </lineage>
</organism>
<comment type="caution">
    <text evidence="1">The sequence shown here is derived from an EMBL/GenBank/DDBJ whole genome shotgun (WGS) entry which is preliminary data.</text>
</comment>
<sequence>MGFSAETGEISCRNHYLLAAALESAAWERKKDGDSLQQECLLRIGEISCRNHYLLAAALESAAWGNKKEDGSLEQECLLRMGFWYKG</sequence>
<accession>A0AAV4WWZ1</accession>
<protein>
    <submittedName>
        <fullName evidence="1">Uncharacterized protein</fullName>
    </submittedName>
</protein>
<dbReference type="AlphaFoldDB" id="A0AAV4WWZ1"/>
<dbReference type="EMBL" id="BPLQ01015184">
    <property type="protein sequence ID" value="GIY86324.1"/>
    <property type="molecule type" value="Genomic_DNA"/>
</dbReference>
<gene>
    <name evidence="1" type="ORF">CDAR_513381</name>
</gene>
<name>A0AAV4WWZ1_9ARAC</name>
<dbReference type="Proteomes" id="UP001054837">
    <property type="component" value="Unassembled WGS sequence"/>
</dbReference>
<keyword evidence="2" id="KW-1185">Reference proteome</keyword>
<evidence type="ECO:0000313" key="1">
    <source>
        <dbReference type="EMBL" id="GIY86324.1"/>
    </source>
</evidence>